<name>A0A699VEP5_TANCI</name>
<proteinExistence type="predicted"/>
<evidence type="ECO:0000313" key="1">
    <source>
        <dbReference type="EMBL" id="GFD32449.1"/>
    </source>
</evidence>
<organism evidence="1">
    <name type="scientific">Tanacetum cinerariifolium</name>
    <name type="common">Dalmatian daisy</name>
    <name type="synonym">Chrysanthemum cinerariifolium</name>
    <dbReference type="NCBI Taxonomy" id="118510"/>
    <lineage>
        <taxon>Eukaryota</taxon>
        <taxon>Viridiplantae</taxon>
        <taxon>Streptophyta</taxon>
        <taxon>Embryophyta</taxon>
        <taxon>Tracheophyta</taxon>
        <taxon>Spermatophyta</taxon>
        <taxon>Magnoliopsida</taxon>
        <taxon>eudicotyledons</taxon>
        <taxon>Gunneridae</taxon>
        <taxon>Pentapetalae</taxon>
        <taxon>asterids</taxon>
        <taxon>campanulids</taxon>
        <taxon>Asterales</taxon>
        <taxon>Asteraceae</taxon>
        <taxon>Asteroideae</taxon>
        <taxon>Anthemideae</taxon>
        <taxon>Anthemidinae</taxon>
        <taxon>Tanacetum</taxon>
    </lineage>
</organism>
<accession>A0A699VEP5</accession>
<sequence length="27" mass="2702">AVPAGRAVSAGRACWSFLLVVPAGRSC</sequence>
<feature type="non-terminal residue" evidence="1">
    <location>
        <position position="27"/>
    </location>
</feature>
<dbReference type="AlphaFoldDB" id="A0A699VEP5"/>
<feature type="non-terminal residue" evidence="1">
    <location>
        <position position="1"/>
    </location>
</feature>
<reference evidence="1" key="1">
    <citation type="journal article" date="2019" name="Sci. Rep.">
        <title>Draft genome of Tanacetum cinerariifolium, the natural source of mosquito coil.</title>
        <authorList>
            <person name="Yamashiro T."/>
            <person name="Shiraishi A."/>
            <person name="Satake H."/>
            <person name="Nakayama K."/>
        </authorList>
    </citation>
    <scope>NUCLEOTIDE SEQUENCE</scope>
</reference>
<gene>
    <name evidence="1" type="ORF">Tci_904418</name>
</gene>
<comment type="caution">
    <text evidence="1">The sequence shown here is derived from an EMBL/GenBank/DDBJ whole genome shotgun (WGS) entry which is preliminary data.</text>
</comment>
<protein>
    <submittedName>
        <fullName evidence="1">Uncharacterized protein</fullName>
    </submittedName>
</protein>
<dbReference type="EMBL" id="BKCJ011424402">
    <property type="protein sequence ID" value="GFD32449.1"/>
    <property type="molecule type" value="Genomic_DNA"/>
</dbReference>